<dbReference type="InterPro" id="IPR001547">
    <property type="entry name" value="Glyco_hydro_5"/>
</dbReference>
<keyword evidence="2 3" id="KW-0326">Glycosidase</keyword>
<dbReference type="GO" id="GO:0000272">
    <property type="term" value="P:polysaccharide catabolic process"/>
    <property type="evidence" value="ECO:0007669"/>
    <property type="project" value="InterPro"/>
</dbReference>
<evidence type="ECO:0000313" key="7">
    <source>
        <dbReference type="Proteomes" id="UP000585638"/>
    </source>
</evidence>
<dbReference type="RefSeq" id="WP_184868213.1">
    <property type="nucleotide sequence ID" value="NZ_JACHIR010000001.1"/>
</dbReference>
<keyword evidence="7" id="KW-1185">Reference proteome</keyword>
<feature type="chain" id="PRO_5031529974" description="Glycoside hydrolase family 5 domain-containing protein" evidence="4">
    <location>
        <begin position="36"/>
        <end position="357"/>
    </location>
</feature>
<proteinExistence type="inferred from homology"/>
<protein>
    <recommendedName>
        <fullName evidence="5">Glycoside hydrolase family 5 domain-containing protein</fullName>
    </recommendedName>
</protein>
<comment type="similarity">
    <text evidence="3">Belongs to the glycosyl hydrolase 5 (cellulase A) family.</text>
</comment>
<sequence length="357" mass="38509">MLSRPGRNHSRRPIPRPRILLTVLATAALAATAMATGPLSAPAHAVVNTSQFKGVNWADPRDNFVNGPVVPSGLSTSDSYATTYAKASAIVSGFKANLGANTVRFGMNDKTTSSAWWNSYIGALDATLDQGMNVMIAPWAYPGSCSCVKDTTAFYKMWDMVINRYLSKPGVYFEIYNEPGGFSSSAWVNFAASFVAHYPKVPRGRIVVAGTGTDTNLGPVGADSRLSGTLLSLHLYSVFGISHKTEAAWVTELNSHLHGYGSRTIVTEFGVPMSTGVNYNGSRDGDNNRSYYYAMTDTMRSEGVGSIYWPGLRTGDSWSMEQLHGTGTNLSLTTVNATGRDRLEYAWGYSSNPGGKR</sequence>
<dbReference type="Proteomes" id="UP000585638">
    <property type="component" value="Unassembled WGS sequence"/>
</dbReference>
<dbReference type="SUPFAM" id="SSF51445">
    <property type="entry name" value="(Trans)glycosidases"/>
    <property type="match status" value="1"/>
</dbReference>
<name>A0A7W9KPZ3_9PSEU</name>
<keyword evidence="1 3" id="KW-0378">Hydrolase</keyword>
<feature type="domain" description="Glycoside hydrolase family 5" evidence="5">
    <location>
        <begin position="73"/>
        <end position="309"/>
    </location>
</feature>
<reference evidence="6 7" key="1">
    <citation type="submission" date="2020-08" db="EMBL/GenBank/DDBJ databases">
        <title>Sequencing the genomes of 1000 actinobacteria strains.</title>
        <authorList>
            <person name="Klenk H.-P."/>
        </authorList>
    </citation>
    <scope>NUCLEOTIDE SEQUENCE [LARGE SCALE GENOMIC DNA]</scope>
    <source>
        <strain evidence="6 7">DSM 43851</strain>
    </source>
</reference>
<evidence type="ECO:0000259" key="5">
    <source>
        <dbReference type="Pfam" id="PF00150"/>
    </source>
</evidence>
<dbReference type="Pfam" id="PF00150">
    <property type="entry name" value="Cellulase"/>
    <property type="match status" value="1"/>
</dbReference>
<accession>A0A7W9KPZ3</accession>
<evidence type="ECO:0000256" key="1">
    <source>
        <dbReference type="ARBA" id="ARBA00022801"/>
    </source>
</evidence>
<dbReference type="InterPro" id="IPR017853">
    <property type="entry name" value="GH"/>
</dbReference>
<dbReference type="AlphaFoldDB" id="A0A7W9KPZ3"/>
<dbReference type="Gene3D" id="3.20.20.80">
    <property type="entry name" value="Glycosidases"/>
    <property type="match status" value="1"/>
</dbReference>
<keyword evidence="4" id="KW-0732">Signal</keyword>
<organism evidence="6 7">
    <name type="scientific">Kutzneria kofuensis</name>
    <dbReference type="NCBI Taxonomy" id="103725"/>
    <lineage>
        <taxon>Bacteria</taxon>
        <taxon>Bacillati</taxon>
        <taxon>Actinomycetota</taxon>
        <taxon>Actinomycetes</taxon>
        <taxon>Pseudonocardiales</taxon>
        <taxon>Pseudonocardiaceae</taxon>
        <taxon>Kutzneria</taxon>
    </lineage>
</organism>
<evidence type="ECO:0000256" key="3">
    <source>
        <dbReference type="RuleBase" id="RU361153"/>
    </source>
</evidence>
<evidence type="ECO:0000313" key="6">
    <source>
        <dbReference type="EMBL" id="MBB5896582.1"/>
    </source>
</evidence>
<evidence type="ECO:0000256" key="4">
    <source>
        <dbReference type="SAM" id="SignalP"/>
    </source>
</evidence>
<feature type="signal peptide" evidence="4">
    <location>
        <begin position="1"/>
        <end position="35"/>
    </location>
</feature>
<comment type="caution">
    <text evidence="6">The sequence shown here is derived from an EMBL/GenBank/DDBJ whole genome shotgun (WGS) entry which is preliminary data.</text>
</comment>
<dbReference type="EMBL" id="JACHIR010000001">
    <property type="protein sequence ID" value="MBB5896582.1"/>
    <property type="molecule type" value="Genomic_DNA"/>
</dbReference>
<evidence type="ECO:0000256" key="2">
    <source>
        <dbReference type="ARBA" id="ARBA00023295"/>
    </source>
</evidence>
<gene>
    <name evidence="6" type="ORF">BJ998_007778</name>
</gene>
<dbReference type="GO" id="GO:0004553">
    <property type="term" value="F:hydrolase activity, hydrolyzing O-glycosyl compounds"/>
    <property type="evidence" value="ECO:0007669"/>
    <property type="project" value="InterPro"/>
</dbReference>